<gene>
    <name evidence="2" type="ORF">Eldridge_0127</name>
</gene>
<sequence length="64" mass="7017">MKSIVGNLLVILLFLAAIVLQGFDILGADTELNHALGEIGQTIYVVTITVAYWVLLAKYNKLNK</sequence>
<keyword evidence="1" id="KW-0812">Transmembrane</keyword>
<dbReference type="Proteomes" id="UP000204502">
    <property type="component" value="Segment"/>
</dbReference>
<proteinExistence type="predicted"/>
<evidence type="ECO:0000313" key="2">
    <source>
        <dbReference type="EMBL" id="AMB18707.1"/>
    </source>
</evidence>
<protein>
    <submittedName>
        <fullName evidence="2">Uncharacterized protein</fullName>
    </submittedName>
</protein>
<evidence type="ECO:0000256" key="1">
    <source>
        <dbReference type="SAM" id="Phobius"/>
    </source>
</evidence>
<dbReference type="GeneID" id="28801786"/>
<keyword evidence="3" id="KW-1185">Reference proteome</keyword>
<organism evidence="2 3">
    <name type="scientific">Bacillus phage Eldridge</name>
    <dbReference type="NCBI Taxonomy" id="1776293"/>
    <lineage>
        <taxon>Viruses</taxon>
        <taxon>Duplodnaviria</taxon>
        <taxon>Heunggongvirae</taxon>
        <taxon>Uroviricota</taxon>
        <taxon>Caudoviricetes</taxon>
        <taxon>Herelleviridae</taxon>
        <taxon>Bastillevirinae</taxon>
        <taxon>Eldridgevirus</taxon>
        <taxon>Eldridgevirus eldridge</taxon>
    </lineage>
</organism>
<keyword evidence="1" id="KW-1133">Transmembrane helix</keyword>
<reference evidence="2 3" key="1">
    <citation type="journal article" date="2016" name="Genome Announc.">
        <title>Complete Genome Sequence of Bacillus megaterium Bacteriophage Eldridge.</title>
        <authorList>
            <person name="Reveille A.M."/>
            <person name="Eldridge K.A."/>
            <person name="Temple L.M."/>
        </authorList>
    </citation>
    <scope>NUCLEOTIDE SEQUENCE [LARGE SCALE GENOMIC DNA]</scope>
</reference>
<name>A0A0Y0ATB0_9CAUD</name>
<keyword evidence="1" id="KW-0472">Membrane</keyword>
<evidence type="ECO:0000313" key="3">
    <source>
        <dbReference type="Proteomes" id="UP000204502"/>
    </source>
</evidence>
<accession>A0A0Y0ATB0</accession>
<feature type="transmembrane region" description="Helical" evidence="1">
    <location>
        <begin position="43"/>
        <end position="59"/>
    </location>
</feature>
<dbReference type="RefSeq" id="YP_009274831.1">
    <property type="nucleotide sequence ID" value="NC_030920.1"/>
</dbReference>
<dbReference type="KEGG" id="vg:28801786"/>
<dbReference type="EMBL" id="KU253712">
    <property type="protein sequence ID" value="AMB18707.1"/>
    <property type="molecule type" value="Genomic_DNA"/>
</dbReference>